<keyword evidence="1" id="KW-0695">RNA-directed DNA polymerase</keyword>
<organism evidence="1">
    <name type="scientific">Tanacetum cinerariifolium</name>
    <name type="common">Dalmatian daisy</name>
    <name type="synonym">Chrysanthemum cinerariifolium</name>
    <dbReference type="NCBI Taxonomy" id="118510"/>
    <lineage>
        <taxon>Eukaryota</taxon>
        <taxon>Viridiplantae</taxon>
        <taxon>Streptophyta</taxon>
        <taxon>Embryophyta</taxon>
        <taxon>Tracheophyta</taxon>
        <taxon>Spermatophyta</taxon>
        <taxon>Magnoliopsida</taxon>
        <taxon>eudicotyledons</taxon>
        <taxon>Gunneridae</taxon>
        <taxon>Pentapetalae</taxon>
        <taxon>asterids</taxon>
        <taxon>campanulids</taxon>
        <taxon>Asterales</taxon>
        <taxon>Asteraceae</taxon>
        <taxon>Asteroideae</taxon>
        <taxon>Anthemideae</taxon>
        <taxon>Anthemidinae</taxon>
        <taxon>Tanacetum</taxon>
    </lineage>
</organism>
<keyword evidence="1" id="KW-0548">Nucleotidyltransferase</keyword>
<dbReference type="GO" id="GO:0003964">
    <property type="term" value="F:RNA-directed DNA polymerase activity"/>
    <property type="evidence" value="ECO:0007669"/>
    <property type="project" value="UniProtKB-KW"/>
</dbReference>
<proteinExistence type="predicted"/>
<name>A0A699HIR5_TANCI</name>
<comment type="caution">
    <text evidence="1">The sequence shown here is derived from an EMBL/GenBank/DDBJ whole genome shotgun (WGS) entry which is preliminary data.</text>
</comment>
<dbReference type="EMBL" id="BKCJ010173183">
    <property type="protein sequence ID" value="GEY37364.1"/>
    <property type="molecule type" value="Genomic_DNA"/>
</dbReference>
<protein>
    <submittedName>
        <fullName evidence="1">RNA-directed DNA polymerase, eukaryota, reverse transcriptase zinc-binding domain protein</fullName>
    </submittedName>
</protein>
<evidence type="ECO:0000313" key="1">
    <source>
        <dbReference type="EMBL" id="GEY37364.1"/>
    </source>
</evidence>
<keyword evidence="1" id="KW-0808">Transferase</keyword>
<dbReference type="PANTHER" id="PTHR33116:SF81">
    <property type="entry name" value="RNA-DIRECTED DNA POLYMERASE"/>
    <property type="match status" value="1"/>
</dbReference>
<dbReference type="AlphaFoldDB" id="A0A699HIR5"/>
<gene>
    <name evidence="1" type="ORF">Tci_409338</name>
</gene>
<accession>A0A699HIR5</accession>
<dbReference type="PANTHER" id="PTHR33116">
    <property type="entry name" value="REVERSE TRANSCRIPTASE ZINC-BINDING DOMAIN-CONTAINING PROTEIN-RELATED-RELATED"/>
    <property type="match status" value="1"/>
</dbReference>
<reference evidence="1" key="1">
    <citation type="journal article" date="2019" name="Sci. Rep.">
        <title>Draft genome of Tanacetum cinerariifolium, the natural source of mosquito coil.</title>
        <authorList>
            <person name="Yamashiro T."/>
            <person name="Shiraishi A."/>
            <person name="Satake H."/>
            <person name="Nakayama K."/>
        </authorList>
    </citation>
    <scope>NUCLEOTIDE SEQUENCE</scope>
</reference>
<sequence>MGGNKGKRSCYEEELSSVAKKNSSPMTSKDDGEMFACSGNFKKVEIPHSKGFILQLMDDLVKAGHTIGYKMDGCIRNIEEIIENKGKELVEVPLGGCSLTLVYKIAAKMKVWSAPFPSKTNVMVRFMKKLKHLKQKVRCWVKVKKHSNKAQELILKDTLANIDSVLDKGYVNSNLLNTRAWIDSPDMVKNEFLSHFKDRFNHLGMFKGVSIGTMLHLSRLFYADDVIFIRKWSDSNVSTIVHVLDCFFKASGLRINMEKSKLMGIVVHFDKLNHAAQMIGCLTLKPLFSYLGIKVGGMMSRINSWDEIVNKLLARLSKWKMKTLSIGSFNGVEDNEKKMLWVRWKRVLAFKEKGGLCVVSFYSLNHALLLKWVWHFKNDSRSLWARVIQAFHGEDGSLSNSPKSSRASIWLDIFRDLTHIKKVYELKSFKKITVEAKLAHDNLGYSLQRYPRGGAEFEQFS</sequence>